<dbReference type="Proteomes" id="UP000192257">
    <property type="component" value="Unassembled WGS sequence"/>
</dbReference>
<dbReference type="GeneID" id="39983461"/>
<feature type="compositionally biased region" description="Low complexity" evidence="1">
    <location>
        <begin position="78"/>
        <end position="92"/>
    </location>
</feature>
<keyword evidence="3" id="KW-1185">Reference proteome</keyword>
<feature type="compositionally biased region" description="Polar residues" evidence="1">
    <location>
        <begin position="389"/>
        <end position="403"/>
    </location>
</feature>
<feature type="region of interest" description="Disordered" evidence="1">
    <location>
        <begin position="77"/>
        <end position="102"/>
    </location>
</feature>
<protein>
    <submittedName>
        <fullName evidence="2">Uncharacterized protein</fullName>
    </submittedName>
</protein>
<comment type="caution">
    <text evidence="2">The sequence shown here is derived from an EMBL/GenBank/DDBJ whole genome shotgun (WGS) entry which is preliminary data.</text>
</comment>
<feature type="compositionally biased region" description="Low complexity" evidence="1">
    <location>
        <begin position="409"/>
        <end position="427"/>
    </location>
</feature>
<dbReference type="VEuPathDB" id="TriTrypDB:TM35_000072350"/>
<evidence type="ECO:0000256" key="1">
    <source>
        <dbReference type="SAM" id="MobiDB-lite"/>
    </source>
</evidence>
<accession>A0A1X0P1U4</accession>
<dbReference type="OrthoDB" id="253019at2759"/>
<gene>
    <name evidence="2" type="ORF">TM35_000072350</name>
</gene>
<feature type="region of interest" description="Disordered" evidence="1">
    <location>
        <begin position="121"/>
        <end position="144"/>
    </location>
</feature>
<evidence type="ECO:0000313" key="2">
    <source>
        <dbReference type="EMBL" id="ORC90811.1"/>
    </source>
</evidence>
<organism evidence="2 3">
    <name type="scientific">Trypanosoma theileri</name>
    <dbReference type="NCBI Taxonomy" id="67003"/>
    <lineage>
        <taxon>Eukaryota</taxon>
        <taxon>Discoba</taxon>
        <taxon>Euglenozoa</taxon>
        <taxon>Kinetoplastea</taxon>
        <taxon>Metakinetoplastina</taxon>
        <taxon>Trypanosomatida</taxon>
        <taxon>Trypanosomatidae</taxon>
        <taxon>Trypanosoma</taxon>
    </lineage>
</organism>
<feature type="compositionally biased region" description="Polar residues" evidence="1">
    <location>
        <begin position="1"/>
        <end position="46"/>
    </location>
</feature>
<dbReference type="AlphaFoldDB" id="A0A1X0P1U4"/>
<dbReference type="RefSeq" id="XP_028884877.1">
    <property type="nucleotide sequence ID" value="XM_029023681.1"/>
</dbReference>
<feature type="compositionally biased region" description="Basic and acidic residues" evidence="1">
    <location>
        <begin position="135"/>
        <end position="144"/>
    </location>
</feature>
<proteinExistence type="predicted"/>
<feature type="region of interest" description="Disordered" evidence="1">
    <location>
        <begin position="1"/>
        <end position="60"/>
    </location>
</feature>
<evidence type="ECO:0000313" key="3">
    <source>
        <dbReference type="Proteomes" id="UP000192257"/>
    </source>
</evidence>
<name>A0A1X0P1U4_9TRYP</name>
<dbReference type="EMBL" id="NBCO01000007">
    <property type="protein sequence ID" value="ORC90811.1"/>
    <property type="molecule type" value="Genomic_DNA"/>
</dbReference>
<reference evidence="2 3" key="1">
    <citation type="submission" date="2017-03" db="EMBL/GenBank/DDBJ databases">
        <title>An alternative strategy for trypanosome survival in the mammalian bloodstream revealed through genome and transcriptome analysis of the ubiquitous bovine parasite Trypanosoma (Megatrypanum) theileri.</title>
        <authorList>
            <person name="Kelly S."/>
            <person name="Ivens A."/>
            <person name="Mott A."/>
            <person name="O'Neill E."/>
            <person name="Emms D."/>
            <person name="Macleod O."/>
            <person name="Voorheis P."/>
            <person name="Matthews J."/>
            <person name="Matthews K."/>
            <person name="Carrington M."/>
        </authorList>
    </citation>
    <scope>NUCLEOTIDE SEQUENCE [LARGE SCALE GENOMIC DNA]</scope>
    <source>
        <strain evidence="2">Edinburgh</strain>
    </source>
</reference>
<sequence length="460" mass="52197">MAKLNNSRNTELTSSKGSKTPTKNESTPSKLVNKSPESFENPMSSNCDERILSNSDCDSSSSDMVVHISTMIRHHCLNTRSPSNTRSSSGTPALSTRRRSYSISDEKTLFPPRHMMVERQCEPGNKRPDWNSNRRYVDESPKEKLPRIRIKSPNKYEFLHRGKSVTQFSRKPTGVERQVVSWLTESPIKNVRGKKISKKNNENILQALKQINFKEAFSKFKSGDTENPFLRNADVLFKVFSMRTDSITEEMLYDHFLMFTPTGVAPYEAFDFLKDSCDGKKELSFEDFLCYGDKLRERLCAFEDFTSLTDQDKINTILTRVLNDGVRPTEMKKARNMLLKYAEDQQNGQVNSACKSMRAYELSFLVDMKKKNGTTKGNRYSSHLGGNGRFNNTPKRNPSSDGRPSSHVGNGENAYYNNNNNKKGNMNGQRCGSALLYDFSVGAENNNNNNNNNNKSSLGK</sequence>
<feature type="region of interest" description="Disordered" evidence="1">
    <location>
        <begin position="373"/>
        <end position="427"/>
    </location>
</feature>